<dbReference type="Gene3D" id="1.10.630.10">
    <property type="entry name" value="Cytochrome P450"/>
    <property type="match status" value="1"/>
</dbReference>
<evidence type="ECO:0000256" key="1">
    <source>
        <dbReference type="ARBA" id="ARBA00010617"/>
    </source>
</evidence>
<dbReference type="GO" id="GO:0020037">
    <property type="term" value="F:heme binding"/>
    <property type="evidence" value="ECO:0007669"/>
    <property type="project" value="InterPro"/>
</dbReference>
<dbReference type="SUPFAM" id="SSF48264">
    <property type="entry name" value="Cytochrome P450"/>
    <property type="match status" value="1"/>
</dbReference>
<evidence type="ECO:0000256" key="6">
    <source>
        <dbReference type="ARBA" id="ARBA00043906"/>
    </source>
</evidence>
<dbReference type="GO" id="GO:0008395">
    <property type="term" value="F:steroid hydroxylase activity"/>
    <property type="evidence" value="ECO:0007669"/>
    <property type="project" value="TreeGrafter"/>
</dbReference>
<dbReference type="PROSITE" id="PS00086">
    <property type="entry name" value="CYTOCHROME_P450"/>
    <property type="match status" value="1"/>
</dbReference>
<dbReference type="GO" id="GO:0016705">
    <property type="term" value="F:oxidoreductase activity, acting on paired donors, with incorporation or reduction of molecular oxygen"/>
    <property type="evidence" value="ECO:0007669"/>
    <property type="project" value="InterPro"/>
</dbReference>
<evidence type="ECO:0000256" key="3">
    <source>
        <dbReference type="ARBA" id="ARBA00022723"/>
    </source>
</evidence>
<dbReference type="GO" id="GO:0005506">
    <property type="term" value="F:iron ion binding"/>
    <property type="evidence" value="ECO:0007669"/>
    <property type="project" value="InterPro"/>
</dbReference>
<dbReference type="EMBL" id="CAJOBH010252609">
    <property type="protein sequence ID" value="CAF5142095.1"/>
    <property type="molecule type" value="Genomic_DNA"/>
</dbReference>
<organism evidence="8 10">
    <name type="scientific">Rotaria magnacalcarata</name>
    <dbReference type="NCBI Taxonomy" id="392030"/>
    <lineage>
        <taxon>Eukaryota</taxon>
        <taxon>Metazoa</taxon>
        <taxon>Spiralia</taxon>
        <taxon>Gnathifera</taxon>
        <taxon>Rotifera</taxon>
        <taxon>Eurotatoria</taxon>
        <taxon>Bdelloidea</taxon>
        <taxon>Philodinida</taxon>
        <taxon>Philodinidae</taxon>
        <taxon>Rotaria</taxon>
    </lineage>
</organism>
<protein>
    <recommendedName>
        <fullName evidence="11">Cytochrome P450</fullName>
    </recommendedName>
</protein>
<evidence type="ECO:0000256" key="5">
    <source>
        <dbReference type="ARBA" id="ARBA00023004"/>
    </source>
</evidence>
<dbReference type="Proteomes" id="UP000681720">
    <property type="component" value="Unassembled WGS sequence"/>
</dbReference>
<reference evidence="8" key="1">
    <citation type="submission" date="2021-02" db="EMBL/GenBank/DDBJ databases">
        <authorList>
            <person name="Nowell W R."/>
        </authorList>
    </citation>
    <scope>NUCLEOTIDE SEQUENCE</scope>
</reference>
<dbReference type="EMBL" id="CAJOBJ010355790">
    <property type="protein sequence ID" value="CAF5213958.1"/>
    <property type="molecule type" value="Genomic_DNA"/>
</dbReference>
<dbReference type="Proteomes" id="UP000681967">
    <property type="component" value="Unassembled WGS sequence"/>
</dbReference>
<evidence type="ECO:0000256" key="2">
    <source>
        <dbReference type="ARBA" id="ARBA00022617"/>
    </source>
</evidence>
<keyword evidence="2 7" id="KW-0349">Heme</keyword>
<dbReference type="InterPro" id="IPR001128">
    <property type="entry name" value="Cyt_P450"/>
</dbReference>
<gene>
    <name evidence="8" type="ORF">BYL167_LOCUS70371</name>
    <name evidence="9" type="ORF">GIL414_LOCUS80810</name>
</gene>
<evidence type="ECO:0008006" key="11">
    <source>
        <dbReference type="Google" id="ProtNLM"/>
    </source>
</evidence>
<keyword evidence="3 7" id="KW-0479">Metal-binding</keyword>
<dbReference type="PANTHER" id="PTHR24302:SF15">
    <property type="entry name" value="FATTY-ACID PEROXYGENASE"/>
    <property type="match status" value="1"/>
</dbReference>
<comment type="function">
    <text evidence="6">Cytochromes P450 are a group of heme-thiolate monooxygenases. They oxidize a variety of structurally unrelated compounds, including steroids, fatty acids, and xenobiotics.</text>
</comment>
<comment type="similarity">
    <text evidence="1 7">Belongs to the cytochrome P450 family.</text>
</comment>
<dbReference type="AlphaFoldDB" id="A0A8S3FX25"/>
<dbReference type="InterPro" id="IPR036396">
    <property type="entry name" value="Cyt_P450_sf"/>
</dbReference>
<comment type="caution">
    <text evidence="8">The sequence shown here is derived from an EMBL/GenBank/DDBJ whole genome shotgun (WGS) entry which is preliminary data.</text>
</comment>
<accession>A0A8S3FX25</accession>
<dbReference type="Pfam" id="PF00067">
    <property type="entry name" value="p450"/>
    <property type="match status" value="1"/>
</dbReference>
<feature type="non-terminal residue" evidence="8">
    <location>
        <position position="90"/>
    </location>
</feature>
<keyword evidence="4 7" id="KW-0560">Oxidoreductase</keyword>
<evidence type="ECO:0000313" key="8">
    <source>
        <dbReference type="EMBL" id="CAF5142095.1"/>
    </source>
</evidence>
<evidence type="ECO:0000256" key="4">
    <source>
        <dbReference type="ARBA" id="ARBA00023002"/>
    </source>
</evidence>
<dbReference type="PANTHER" id="PTHR24302">
    <property type="entry name" value="CYTOCHROME P450 FAMILY 3"/>
    <property type="match status" value="1"/>
</dbReference>
<evidence type="ECO:0000313" key="10">
    <source>
        <dbReference type="Proteomes" id="UP000681967"/>
    </source>
</evidence>
<keyword evidence="7" id="KW-0503">Monooxygenase</keyword>
<name>A0A8S3FX25_9BILA</name>
<evidence type="ECO:0000256" key="7">
    <source>
        <dbReference type="RuleBase" id="RU000461"/>
    </source>
</evidence>
<dbReference type="InterPro" id="IPR017972">
    <property type="entry name" value="Cyt_P450_CS"/>
</dbReference>
<proteinExistence type="inferred from homology"/>
<sequence>MYSLHYNNDLWGPVDTKQFYPERFATKRHPMAWVAFGVGPRNCVGMRFALTEIKIAIIRLLQNYTVLPATMNDNDLDLVELVTISPKQVP</sequence>
<evidence type="ECO:0000313" key="9">
    <source>
        <dbReference type="EMBL" id="CAF5213958.1"/>
    </source>
</evidence>
<keyword evidence="5 7" id="KW-0408">Iron</keyword>
<dbReference type="InterPro" id="IPR050705">
    <property type="entry name" value="Cytochrome_P450_3A"/>
</dbReference>